<keyword evidence="19" id="KW-1185">Reference proteome</keyword>
<evidence type="ECO:0000256" key="8">
    <source>
        <dbReference type="ARBA" id="ARBA00022857"/>
    </source>
</evidence>
<evidence type="ECO:0000256" key="13">
    <source>
        <dbReference type="ARBA" id="ARBA00048543"/>
    </source>
</evidence>
<comment type="catalytic activity">
    <reaction evidence="13">
        <text>2-C-methyl-D-erythritol 4-phosphate + NADP(+) = 1-deoxy-D-xylulose 5-phosphate + NADPH + H(+)</text>
        <dbReference type="Rhea" id="RHEA:13717"/>
        <dbReference type="ChEBI" id="CHEBI:15378"/>
        <dbReference type="ChEBI" id="CHEBI:57783"/>
        <dbReference type="ChEBI" id="CHEBI:57792"/>
        <dbReference type="ChEBI" id="CHEBI:58262"/>
        <dbReference type="ChEBI" id="CHEBI:58349"/>
        <dbReference type="EC" id="1.1.1.267"/>
    </reaction>
    <physiologicalReaction direction="right-to-left" evidence="13">
        <dbReference type="Rhea" id="RHEA:13719"/>
    </physiologicalReaction>
</comment>
<keyword evidence="7" id="KW-0479">Metal-binding</keyword>
<keyword evidence="9" id="KW-0934">Plastid</keyword>
<dbReference type="AlphaFoldDB" id="A0AA36IN62"/>
<name>A0AA36IN62_9DINO</name>
<dbReference type="SUPFAM" id="SSF51735">
    <property type="entry name" value="NAD(P)-binding Rossmann-fold domains"/>
    <property type="match status" value="1"/>
</dbReference>
<dbReference type="PANTHER" id="PTHR30525">
    <property type="entry name" value="1-DEOXY-D-XYLULOSE 5-PHOSPHATE REDUCTOISOMERASE"/>
    <property type="match status" value="1"/>
</dbReference>
<sequence>MALAAASRGALPSSPALARHSEAKAPASSSPSSTPIQAARGCLVSLLPALALRHARNARNARASRAKRHSWAKGRNLVGTNTEETSNEPPKDKRISILGSTGSIGTQTLDICRQFPGLFQVVALAAGKNIPLLLEQVQEFKPQMIACDESKLEELKEGVKNLGLDGYEPVLLSGSEGQIEVARHPDCATVVTGIVGCAGLIPTIEAIKAGKDIALANKETIIAGGPVIAPLIEECGVSMLPVDSEHSAIFQCMQGIPKGGVKKIILTGSGGTFRDMSVEDMKKEDPEVLRKRSTTHPNWDMGAKITVDSSTMMNKGLEVIEAHWLYGVEYDDIEVVCLGQKRNSKATKSESAGTLNGDSGLGSPPK</sequence>
<comment type="subcellular location">
    <subcellularLocation>
        <location evidence="3">Plastid</location>
        <location evidence="3">Apicoplast</location>
    </subcellularLocation>
</comment>
<evidence type="ECO:0000256" key="15">
    <source>
        <dbReference type="SAM" id="MobiDB-lite"/>
    </source>
</evidence>
<gene>
    <name evidence="18" type="ORF">EVOR1521_LOCUS16001</name>
</gene>
<evidence type="ECO:0000256" key="14">
    <source>
        <dbReference type="ARBA" id="ARBA00073770"/>
    </source>
</evidence>
<accession>A0AA36IN62</accession>
<evidence type="ECO:0000256" key="3">
    <source>
        <dbReference type="ARBA" id="ARBA00004467"/>
    </source>
</evidence>
<proteinExistence type="inferred from homology"/>
<reference evidence="18" key="1">
    <citation type="submission" date="2023-08" db="EMBL/GenBank/DDBJ databases">
        <authorList>
            <person name="Chen Y."/>
            <person name="Shah S."/>
            <person name="Dougan E. K."/>
            <person name="Thang M."/>
            <person name="Chan C."/>
        </authorList>
    </citation>
    <scope>NUCLEOTIDE SEQUENCE</scope>
</reference>
<evidence type="ECO:0000256" key="12">
    <source>
        <dbReference type="ARBA" id="ARBA00023229"/>
    </source>
</evidence>
<dbReference type="InterPro" id="IPR036291">
    <property type="entry name" value="NAD(P)-bd_dom_sf"/>
</dbReference>
<dbReference type="Proteomes" id="UP001178507">
    <property type="component" value="Unassembled WGS sequence"/>
</dbReference>
<keyword evidence="12" id="KW-0414">Isoprene biosynthesis</keyword>
<evidence type="ECO:0000256" key="2">
    <source>
        <dbReference type="ARBA" id="ARBA00001946"/>
    </source>
</evidence>
<dbReference type="GO" id="GO:0030145">
    <property type="term" value="F:manganese ion binding"/>
    <property type="evidence" value="ECO:0007669"/>
    <property type="project" value="TreeGrafter"/>
</dbReference>
<feature type="region of interest" description="Disordered" evidence="15">
    <location>
        <begin position="1"/>
        <end position="34"/>
    </location>
</feature>
<dbReference type="PANTHER" id="PTHR30525:SF0">
    <property type="entry name" value="1-DEOXY-D-XYLULOSE 5-PHOSPHATE REDUCTOISOMERASE, CHLOROPLASTIC"/>
    <property type="match status" value="1"/>
</dbReference>
<protein>
    <recommendedName>
        <fullName evidence="14">1-deoxy-D-xylulose 5-phosphate reductoisomerase, apicoplastic</fullName>
        <ecNumber evidence="6">1.1.1.267</ecNumber>
    </recommendedName>
</protein>
<comment type="cofactor">
    <cofactor evidence="1">
        <name>Mn(2+)</name>
        <dbReference type="ChEBI" id="CHEBI:29035"/>
    </cofactor>
</comment>
<dbReference type="EC" id="1.1.1.267" evidence="6"/>
<dbReference type="InterPro" id="IPR013512">
    <property type="entry name" value="DXP_reductoisomerase_N"/>
</dbReference>
<feature type="region of interest" description="Disordered" evidence="15">
    <location>
        <begin position="58"/>
        <end position="96"/>
    </location>
</feature>
<comment type="pathway">
    <text evidence="4">Isoprenoid biosynthesis; isopentenyl diphosphate biosynthesis via DXP pathway; isopentenyl diphosphate from 1-deoxy-D-xylulose 5-phosphate: step 1/6.</text>
</comment>
<comment type="cofactor">
    <cofactor evidence="2">
        <name>Mg(2+)</name>
        <dbReference type="ChEBI" id="CHEBI:18420"/>
    </cofactor>
</comment>
<feature type="domain" description="1-deoxy-D-xylulose 5-phosphate reductoisomerase C-terminal" evidence="17">
    <location>
        <begin position="239"/>
        <end position="326"/>
    </location>
</feature>
<comment type="similarity">
    <text evidence="5">Belongs to the DXR family.</text>
</comment>
<evidence type="ECO:0000256" key="1">
    <source>
        <dbReference type="ARBA" id="ARBA00001936"/>
    </source>
</evidence>
<evidence type="ECO:0000256" key="10">
    <source>
        <dbReference type="ARBA" id="ARBA00023002"/>
    </source>
</evidence>
<evidence type="ECO:0000313" key="19">
    <source>
        <dbReference type="Proteomes" id="UP001178507"/>
    </source>
</evidence>
<dbReference type="Pfam" id="PF08436">
    <property type="entry name" value="DXP_redisom_C"/>
    <property type="match status" value="1"/>
</dbReference>
<dbReference type="InterPro" id="IPR003821">
    <property type="entry name" value="DXP_reductoisomerase"/>
</dbReference>
<comment type="caution">
    <text evidence="18">The sequence shown here is derived from an EMBL/GenBank/DDBJ whole genome shotgun (WGS) entry which is preliminary data.</text>
</comment>
<keyword evidence="8" id="KW-0521">NADP</keyword>
<feature type="domain" description="1-deoxy-D-xylulose 5-phosphate reductoisomerase N-terminal" evidence="16">
    <location>
        <begin position="95"/>
        <end position="225"/>
    </location>
</feature>
<evidence type="ECO:0000256" key="4">
    <source>
        <dbReference type="ARBA" id="ARBA00005094"/>
    </source>
</evidence>
<organism evidence="18 19">
    <name type="scientific">Effrenium voratum</name>
    <dbReference type="NCBI Taxonomy" id="2562239"/>
    <lineage>
        <taxon>Eukaryota</taxon>
        <taxon>Sar</taxon>
        <taxon>Alveolata</taxon>
        <taxon>Dinophyceae</taxon>
        <taxon>Suessiales</taxon>
        <taxon>Symbiodiniaceae</taxon>
        <taxon>Effrenium</taxon>
    </lineage>
</organism>
<dbReference type="EMBL" id="CAUJNA010002112">
    <property type="protein sequence ID" value="CAJ1390640.1"/>
    <property type="molecule type" value="Genomic_DNA"/>
</dbReference>
<dbReference type="GO" id="GO:0051484">
    <property type="term" value="P:isopentenyl diphosphate biosynthetic process, methylerythritol 4-phosphate pathway involved in terpenoid biosynthetic process"/>
    <property type="evidence" value="ECO:0007669"/>
    <property type="project" value="TreeGrafter"/>
</dbReference>
<dbReference type="Gene3D" id="3.40.50.720">
    <property type="entry name" value="NAD(P)-binding Rossmann-like Domain"/>
    <property type="match status" value="1"/>
</dbReference>
<evidence type="ECO:0000256" key="6">
    <source>
        <dbReference type="ARBA" id="ARBA00012366"/>
    </source>
</evidence>
<feature type="compositionally biased region" description="Basic residues" evidence="15">
    <location>
        <begin position="58"/>
        <end position="72"/>
    </location>
</feature>
<dbReference type="FunFam" id="3.40.50.720:FF:000045">
    <property type="entry name" value="1-deoxy-D-xylulose 5-phosphate reductoisomerase"/>
    <property type="match status" value="1"/>
</dbReference>
<dbReference type="InterPro" id="IPR013644">
    <property type="entry name" value="DXP_reductoisomerase_C"/>
</dbReference>
<evidence type="ECO:0000256" key="5">
    <source>
        <dbReference type="ARBA" id="ARBA00006825"/>
    </source>
</evidence>
<evidence type="ECO:0000313" key="18">
    <source>
        <dbReference type="EMBL" id="CAJ1390640.1"/>
    </source>
</evidence>
<feature type="region of interest" description="Disordered" evidence="15">
    <location>
        <begin position="344"/>
        <end position="366"/>
    </location>
</feature>
<keyword evidence="10" id="KW-0560">Oxidoreductase</keyword>
<keyword evidence="11" id="KW-0464">Manganese</keyword>
<dbReference type="Pfam" id="PF02670">
    <property type="entry name" value="DXP_reductoisom"/>
    <property type="match status" value="1"/>
</dbReference>
<dbReference type="SUPFAM" id="SSF55347">
    <property type="entry name" value="Glyceraldehyde-3-phosphate dehydrogenase-like, C-terminal domain"/>
    <property type="match status" value="1"/>
</dbReference>
<evidence type="ECO:0000256" key="7">
    <source>
        <dbReference type="ARBA" id="ARBA00022723"/>
    </source>
</evidence>
<evidence type="ECO:0000256" key="11">
    <source>
        <dbReference type="ARBA" id="ARBA00023211"/>
    </source>
</evidence>
<feature type="compositionally biased region" description="Low complexity" evidence="15">
    <location>
        <begin position="24"/>
        <end position="34"/>
    </location>
</feature>
<dbReference type="GO" id="GO:0070402">
    <property type="term" value="F:NADPH binding"/>
    <property type="evidence" value="ECO:0007669"/>
    <property type="project" value="InterPro"/>
</dbReference>
<evidence type="ECO:0000256" key="9">
    <source>
        <dbReference type="ARBA" id="ARBA00022887"/>
    </source>
</evidence>
<keyword evidence="9" id="KW-0933">Apicoplast</keyword>
<evidence type="ECO:0000259" key="17">
    <source>
        <dbReference type="Pfam" id="PF08436"/>
    </source>
</evidence>
<dbReference type="GO" id="GO:0030604">
    <property type="term" value="F:1-deoxy-D-xylulose-5-phosphate reductoisomerase activity"/>
    <property type="evidence" value="ECO:0007669"/>
    <property type="project" value="UniProtKB-EC"/>
</dbReference>
<feature type="compositionally biased region" description="Polar residues" evidence="15">
    <location>
        <begin position="78"/>
        <end position="88"/>
    </location>
</feature>
<evidence type="ECO:0000259" key="16">
    <source>
        <dbReference type="Pfam" id="PF02670"/>
    </source>
</evidence>